<feature type="repeat" description="TPR" evidence="1">
    <location>
        <begin position="366"/>
        <end position="399"/>
    </location>
</feature>
<dbReference type="InterPro" id="IPR019734">
    <property type="entry name" value="TPR_rpt"/>
</dbReference>
<dbReference type="SMART" id="SM00028">
    <property type="entry name" value="TPR"/>
    <property type="match status" value="1"/>
</dbReference>
<organism evidence="3">
    <name type="scientific">uncultured Gemmatimonadota bacterium</name>
    <dbReference type="NCBI Taxonomy" id="203437"/>
    <lineage>
        <taxon>Bacteria</taxon>
        <taxon>Pseudomonadati</taxon>
        <taxon>Gemmatimonadota</taxon>
        <taxon>environmental samples</taxon>
    </lineage>
</organism>
<proteinExistence type="predicted"/>
<evidence type="ECO:0000256" key="2">
    <source>
        <dbReference type="SAM" id="SignalP"/>
    </source>
</evidence>
<dbReference type="SUPFAM" id="SSF48452">
    <property type="entry name" value="TPR-like"/>
    <property type="match status" value="1"/>
</dbReference>
<sequence length="420" mass="45134">MTRTLASLALLCLAAPLGAQEANPVDLYVSELRWRGGRLEVGEPARLTSGGRNTQPAFTPDGRAIVFSGQRGGPASQTDVYRVDLATGRETQVTRTPENENSPTVEPNGELMAVRWKPETLFREYGPWIYGPDGVPRRGLLPGPDTVGYYARIDRGTVALMRPMTRFRVALFDARTGRTTDVDSPAAPLPPQRVPGARAFTFTRTDSSGHNRIRRVDAATGRVADVVPTLLGRTSHAWTTRGTLLMGKGNTLYTLDPARDTVWRPVRSFAGPGLRNLTAYAVSPRGDRLVFYSSARVPLEVELRDSLQAGRAPAEAASLARRLAASGSVAVAEGGLLAVGGELQGRSPADAAQIFAVAAELFPRSFRAQARLGDALRAAGDRPRATAAYRRALELNPRSTDEERAAAAEVEKRLAELGAG</sequence>
<evidence type="ECO:0000256" key="1">
    <source>
        <dbReference type="PROSITE-ProRule" id="PRU00339"/>
    </source>
</evidence>
<dbReference type="Gene3D" id="1.25.40.10">
    <property type="entry name" value="Tetratricopeptide repeat domain"/>
    <property type="match status" value="1"/>
</dbReference>
<dbReference type="AlphaFoldDB" id="A0A6J4K7Z2"/>
<dbReference type="PROSITE" id="PS50005">
    <property type="entry name" value="TPR"/>
    <property type="match status" value="1"/>
</dbReference>
<accession>A0A6J4K7Z2</accession>
<reference evidence="3" key="1">
    <citation type="submission" date="2020-02" db="EMBL/GenBank/DDBJ databases">
        <authorList>
            <person name="Meier V. D."/>
        </authorList>
    </citation>
    <scope>NUCLEOTIDE SEQUENCE</scope>
    <source>
        <strain evidence="3">AVDCRST_MAG68</strain>
    </source>
</reference>
<dbReference type="SUPFAM" id="SSF69304">
    <property type="entry name" value="Tricorn protease N-terminal domain"/>
    <property type="match status" value="1"/>
</dbReference>
<evidence type="ECO:0000313" key="3">
    <source>
        <dbReference type="EMBL" id="CAA9297905.1"/>
    </source>
</evidence>
<dbReference type="Gene3D" id="2.120.10.30">
    <property type="entry name" value="TolB, C-terminal domain"/>
    <property type="match status" value="1"/>
</dbReference>
<dbReference type="Pfam" id="PF07676">
    <property type="entry name" value="PD40"/>
    <property type="match status" value="1"/>
</dbReference>
<feature type="signal peptide" evidence="2">
    <location>
        <begin position="1"/>
        <end position="21"/>
    </location>
</feature>
<name>A0A6J4K7Z2_9BACT</name>
<keyword evidence="2" id="KW-0732">Signal</keyword>
<dbReference type="EMBL" id="CADCTW010000014">
    <property type="protein sequence ID" value="CAA9297905.1"/>
    <property type="molecule type" value="Genomic_DNA"/>
</dbReference>
<dbReference type="InterPro" id="IPR011990">
    <property type="entry name" value="TPR-like_helical_dom_sf"/>
</dbReference>
<protein>
    <submittedName>
        <fullName evidence="3">Putative cytochrome P450 hydroxylase</fullName>
    </submittedName>
</protein>
<dbReference type="InterPro" id="IPR011659">
    <property type="entry name" value="WD40"/>
</dbReference>
<gene>
    <name evidence="3" type="ORF">AVDCRST_MAG68-149</name>
</gene>
<dbReference type="InterPro" id="IPR011042">
    <property type="entry name" value="6-blade_b-propeller_TolB-like"/>
</dbReference>
<feature type="chain" id="PRO_5026779308" evidence="2">
    <location>
        <begin position="22"/>
        <end position="420"/>
    </location>
</feature>
<keyword evidence="1" id="KW-0802">TPR repeat</keyword>